<dbReference type="Gene3D" id="3.20.20.80">
    <property type="entry name" value="Glycosidases"/>
    <property type="match status" value="1"/>
</dbReference>
<proteinExistence type="predicted"/>
<dbReference type="InterPro" id="IPR017853">
    <property type="entry name" value="GH"/>
</dbReference>
<dbReference type="InterPro" id="IPR051923">
    <property type="entry name" value="Glycosyl_Hydrolase_39"/>
</dbReference>
<keyword evidence="3" id="KW-1185">Reference proteome</keyword>
<dbReference type="PANTHER" id="PTHR12631">
    <property type="entry name" value="ALPHA-L-IDURONIDASE"/>
    <property type="match status" value="1"/>
</dbReference>
<sequence>MTGRPHPCRRLWAALAACLALAAGAVAAPAQPIDLSRLSVQPNPRLGLSFPGSQVRYYPYMADAGIGVARIAVTWGLIEPQRGRYNWRGLDERVGSLLRLGIQPFLTFESQSDWGTRPDTRAVKNGAPVELEDWRRFVASVVERYDGDGRDDMPGLAGRVRYYQAANEWESPENPSGGWIGSGAELIALIDATHDAIKAADADAVHVLGGIASFNMDVLLVALDRADFRVQQRWSARSATVFDRARIKSPEIAALIHERVLPVLRDARYDMADAHLYGPEARDPARLALLAELSGRPVLSAECGGPSRDYGGEYTPQGHFIAAVHRNLGVLAAGGAFCLWFRLGEDDRTTWGNRFTALYTNDARPKPGVWAFRMLARLLRPGVEPYPLGGDGFELRGSGAPLRLGWDAGADAVLGWAAQQGVPAWCLTDAPAGLLSPAAGGCPAGGFVIAGRDVAQLLSPDP</sequence>
<dbReference type="Proteomes" id="UP000184444">
    <property type="component" value="Unassembled WGS sequence"/>
</dbReference>
<dbReference type="AlphaFoldDB" id="A0A1M7F0V9"/>
<protein>
    <recommendedName>
        <fullName evidence="4">Beta-galactosidase</fullName>
    </recommendedName>
</protein>
<name>A0A1M7F0V9_9RHOB</name>
<dbReference type="STRING" id="53463.SAMN05444389_102444"/>
<evidence type="ECO:0000256" key="1">
    <source>
        <dbReference type="SAM" id="SignalP"/>
    </source>
</evidence>
<dbReference type="GO" id="GO:0004553">
    <property type="term" value="F:hydrolase activity, hydrolyzing O-glycosyl compounds"/>
    <property type="evidence" value="ECO:0007669"/>
    <property type="project" value="TreeGrafter"/>
</dbReference>
<dbReference type="RefSeq" id="WP_073063340.1">
    <property type="nucleotide sequence ID" value="NZ_FRCK01000002.1"/>
</dbReference>
<gene>
    <name evidence="2" type="ORF">SAMN05444389_102444</name>
</gene>
<dbReference type="PANTHER" id="PTHR12631:SF10">
    <property type="entry name" value="BETA-XYLOSIDASE-LIKE PROTEIN-RELATED"/>
    <property type="match status" value="1"/>
</dbReference>
<evidence type="ECO:0008006" key="4">
    <source>
        <dbReference type="Google" id="ProtNLM"/>
    </source>
</evidence>
<evidence type="ECO:0000313" key="3">
    <source>
        <dbReference type="Proteomes" id="UP000184444"/>
    </source>
</evidence>
<organism evidence="2 3">
    <name type="scientific">Paracoccus solventivorans</name>
    <dbReference type="NCBI Taxonomy" id="53463"/>
    <lineage>
        <taxon>Bacteria</taxon>
        <taxon>Pseudomonadati</taxon>
        <taxon>Pseudomonadota</taxon>
        <taxon>Alphaproteobacteria</taxon>
        <taxon>Rhodobacterales</taxon>
        <taxon>Paracoccaceae</taxon>
        <taxon>Paracoccus</taxon>
    </lineage>
</organism>
<keyword evidence="1" id="KW-0732">Signal</keyword>
<feature type="chain" id="PRO_5013042622" description="Beta-galactosidase" evidence="1">
    <location>
        <begin position="28"/>
        <end position="462"/>
    </location>
</feature>
<feature type="signal peptide" evidence="1">
    <location>
        <begin position="1"/>
        <end position="27"/>
    </location>
</feature>
<accession>A0A1M7F0V9</accession>
<evidence type="ECO:0000313" key="2">
    <source>
        <dbReference type="EMBL" id="SHL97368.1"/>
    </source>
</evidence>
<dbReference type="EMBL" id="FRCK01000002">
    <property type="protein sequence ID" value="SHL97368.1"/>
    <property type="molecule type" value="Genomic_DNA"/>
</dbReference>
<reference evidence="3" key="1">
    <citation type="submission" date="2016-11" db="EMBL/GenBank/DDBJ databases">
        <authorList>
            <person name="Varghese N."/>
            <person name="Submissions S."/>
        </authorList>
    </citation>
    <scope>NUCLEOTIDE SEQUENCE [LARGE SCALE GENOMIC DNA]</scope>
    <source>
        <strain evidence="3">DSM 6637</strain>
    </source>
</reference>
<dbReference type="SUPFAM" id="SSF51445">
    <property type="entry name" value="(Trans)glycosidases"/>
    <property type="match status" value="1"/>
</dbReference>